<feature type="region of interest" description="Disordered" evidence="1">
    <location>
        <begin position="39"/>
        <end position="80"/>
    </location>
</feature>
<name>A0A4E0R784_FASHE</name>
<sequence>MRIPAGMDHRHPAPGELLASNYVIQSRKRLIRSHRLARRQLQAEQPRQKEYYDKSTYGSPLEPGDRVWLRSDQADPVLPA</sequence>
<dbReference type="EMBL" id="JXXN02016000">
    <property type="protein sequence ID" value="THD18148.1"/>
    <property type="molecule type" value="Genomic_DNA"/>
</dbReference>
<proteinExistence type="predicted"/>
<comment type="caution">
    <text evidence="2">The sequence shown here is derived from an EMBL/GenBank/DDBJ whole genome shotgun (WGS) entry which is preliminary data.</text>
</comment>
<gene>
    <name evidence="2" type="ORF">D915_010844</name>
</gene>
<evidence type="ECO:0000256" key="1">
    <source>
        <dbReference type="SAM" id="MobiDB-lite"/>
    </source>
</evidence>
<dbReference type="Proteomes" id="UP000230066">
    <property type="component" value="Unassembled WGS sequence"/>
</dbReference>
<accession>A0A4E0R784</accession>
<evidence type="ECO:0000313" key="3">
    <source>
        <dbReference type="Proteomes" id="UP000230066"/>
    </source>
</evidence>
<feature type="compositionally biased region" description="Basic and acidic residues" evidence="1">
    <location>
        <begin position="63"/>
        <end position="73"/>
    </location>
</feature>
<protein>
    <submittedName>
        <fullName evidence="2">Uncharacterized protein</fullName>
    </submittedName>
</protein>
<organism evidence="2 3">
    <name type="scientific">Fasciola hepatica</name>
    <name type="common">Liver fluke</name>
    <dbReference type="NCBI Taxonomy" id="6192"/>
    <lineage>
        <taxon>Eukaryota</taxon>
        <taxon>Metazoa</taxon>
        <taxon>Spiralia</taxon>
        <taxon>Lophotrochozoa</taxon>
        <taxon>Platyhelminthes</taxon>
        <taxon>Trematoda</taxon>
        <taxon>Digenea</taxon>
        <taxon>Plagiorchiida</taxon>
        <taxon>Echinostomata</taxon>
        <taxon>Echinostomatoidea</taxon>
        <taxon>Fasciolidae</taxon>
        <taxon>Fasciola</taxon>
    </lineage>
</organism>
<dbReference type="AlphaFoldDB" id="A0A4E0R784"/>
<reference evidence="2" key="1">
    <citation type="submission" date="2019-03" db="EMBL/GenBank/DDBJ databases">
        <title>Improved annotation for the trematode Fasciola hepatica.</title>
        <authorList>
            <person name="Choi Y.-J."/>
            <person name="Martin J."/>
            <person name="Mitreva M."/>
        </authorList>
    </citation>
    <scope>NUCLEOTIDE SEQUENCE [LARGE SCALE GENOMIC DNA]</scope>
</reference>
<keyword evidence="3" id="KW-1185">Reference proteome</keyword>
<evidence type="ECO:0000313" key="2">
    <source>
        <dbReference type="EMBL" id="THD18148.1"/>
    </source>
</evidence>